<name>A0AA39UVQ9_9AGAR</name>
<comment type="caution">
    <text evidence="2">The sequence shown here is derived from an EMBL/GenBank/DDBJ whole genome shotgun (WGS) entry which is preliminary data.</text>
</comment>
<feature type="region of interest" description="Disordered" evidence="1">
    <location>
        <begin position="69"/>
        <end position="99"/>
    </location>
</feature>
<evidence type="ECO:0000313" key="3">
    <source>
        <dbReference type="Proteomes" id="UP001175228"/>
    </source>
</evidence>
<evidence type="ECO:0000256" key="1">
    <source>
        <dbReference type="SAM" id="MobiDB-lite"/>
    </source>
</evidence>
<feature type="region of interest" description="Disordered" evidence="1">
    <location>
        <begin position="256"/>
        <end position="285"/>
    </location>
</feature>
<proteinExistence type="predicted"/>
<organism evidence="2 3">
    <name type="scientific">Armillaria luteobubalina</name>
    <dbReference type="NCBI Taxonomy" id="153913"/>
    <lineage>
        <taxon>Eukaryota</taxon>
        <taxon>Fungi</taxon>
        <taxon>Dikarya</taxon>
        <taxon>Basidiomycota</taxon>
        <taxon>Agaricomycotina</taxon>
        <taxon>Agaricomycetes</taxon>
        <taxon>Agaricomycetidae</taxon>
        <taxon>Agaricales</taxon>
        <taxon>Marasmiineae</taxon>
        <taxon>Physalacriaceae</taxon>
        <taxon>Armillaria</taxon>
    </lineage>
</organism>
<feature type="compositionally biased region" description="Low complexity" evidence="1">
    <location>
        <begin position="200"/>
        <end position="227"/>
    </location>
</feature>
<feature type="compositionally biased region" description="Basic and acidic residues" evidence="1">
    <location>
        <begin position="71"/>
        <end position="84"/>
    </location>
</feature>
<evidence type="ECO:0000313" key="2">
    <source>
        <dbReference type="EMBL" id="KAK0505287.1"/>
    </source>
</evidence>
<dbReference type="AlphaFoldDB" id="A0AA39UVQ9"/>
<accession>A0AA39UVQ9</accession>
<sequence length="294" mass="33090">MNWMNLKLPANKVEDIQEAAFVRPRLSSVRSFTKDGHGSLLISHNAEDIRRPKSALNDEASRNLSMMTAERLNKESQEESKSETSYDDESSSEINYERTEVSTDPTVWGRVVLGWLDKECPDPEVLPAIRFAHGDETRIDASLRVYDLTDPVSDVKFSQFILYLRAHVEGIAAQYHTPISKRLSWRSDSIDDDNSKNNGDKGSSIGSIWLQNVRSSSKPRPIRRPMSADSKRETLPAESAARGFVSDIDLVHPQEPSLGAARSKNPCDGVSFQSEERGQQEAVRGPVFLNWKDW</sequence>
<feature type="region of interest" description="Disordered" evidence="1">
    <location>
        <begin position="191"/>
        <end position="236"/>
    </location>
</feature>
<dbReference type="Proteomes" id="UP001175228">
    <property type="component" value="Unassembled WGS sequence"/>
</dbReference>
<reference evidence="2" key="1">
    <citation type="submission" date="2023-06" db="EMBL/GenBank/DDBJ databases">
        <authorList>
            <consortium name="Lawrence Berkeley National Laboratory"/>
            <person name="Ahrendt S."/>
            <person name="Sahu N."/>
            <person name="Indic B."/>
            <person name="Wong-Bajracharya J."/>
            <person name="Merenyi Z."/>
            <person name="Ke H.-M."/>
            <person name="Monk M."/>
            <person name="Kocsube S."/>
            <person name="Drula E."/>
            <person name="Lipzen A."/>
            <person name="Balint B."/>
            <person name="Henrissat B."/>
            <person name="Andreopoulos B."/>
            <person name="Martin F.M."/>
            <person name="Harder C.B."/>
            <person name="Rigling D."/>
            <person name="Ford K.L."/>
            <person name="Foster G.D."/>
            <person name="Pangilinan J."/>
            <person name="Papanicolaou A."/>
            <person name="Barry K."/>
            <person name="LaButti K."/>
            <person name="Viragh M."/>
            <person name="Koriabine M."/>
            <person name="Yan M."/>
            <person name="Riley R."/>
            <person name="Champramary S."/>
            <person name="Plett K.L."/>
            <person name="Tsai I.J."/>
            <person name="Slot J."/>
            <person name="Sipos G."/>
            <person name="Plett J."/>
            <person name="Nagy L.G."/>
            <person name="Grigoriev I.V."/>
        </authorList>
    </citation>
    <scope>NUCLEOTIDE SEQUENCE</scope>
    <source>
        <strain evidence="2">HWK02</strain>
    </source>
</reference>
<dbReference type="EMBL" id="JAUEPU010000002">
    <property type="protein sequence ID" value="KAK0505287.1"/>
    <property type="molecule type" value="Genomic_DNA"/>
</dbReference>
<gene>
    <name evidence="2" type="ORF">EDD18DRAFT_1399381</name>
</gene>
<keyword evidence="3" id="KW-1185">Reference proteome</keyword>
<protein>
    <submittedName>
        <fullName evidence="2">Uncharacterized protein</fullName>
    </submittedName>
</protein>